<feature type="transmembrane region" description="Helical" evidence="18">
    <location>
        <begin position="52"/>
        <end position="73"/>
    </location>
</feature>
<evidence type="ECO:0000256" key="2">
    <source>
        <dbReference type="ARBA" id="ARBA00004530"/>
    </source>
</evidence>
<dbReference type="FunFam" id="3.10.100.10:FF:000016">
    <property type="entry name" value="macrophage mannose receptor 1"/>
    <property type="match status" value="4"/>
</dbReference>
<dbReference type="GO" id="GO:0005537">
    <property type="term" value="F:D-mannose binding"/>
    <property type="evidence" value="ECO:0007669"/>
    <property type="project" value="UniProtKB-ARBA"/>
</dbReference>
<feature type="domain" description="C-type lectin" evidence="19">
    <location>
        <begin position="992"/>
        <end position="1101"/>
    </location>
</feature>
<feature type="disulfide bond" evidence="17">
    <location>
        <begin position="518"/>
        <end position="544"/>
    </location>
</feature>
<comment type="caution">
    <text evidence="21">The sequence shown here is derived from an EMBL/GenBank/DDBJ whole genome shotgun (WGS) entry which is preliminary data.</text>
</comment>
<dbReference type="InterPro" id="IPR000772">
    <property type="entry name" value="Ricin_B_lectin"/>
</dbReference>
<dbReference type="CDD" id="cd00062">
    <property type="entry name" value="FN2"/>
    <property type="match status" value="4"/>
</dbReference>
<dbReference type="FunFam" id="3.10.100.10:FF:000031">
    <property type="entry name" value="macrophage mannose receptor 1"/>
    <property type="match status" value="3"/>
</dbReference>
<accession>A0A5A9PNV1</accession>
<evidence type="ECO:0000313" key="22">
    <source>
        <dbReference type="Proteomes" id="UP000324632"/>
    </source>
</evidence>
<dbReference type="InterPro" id="IPR035992">
    <property type="entry name" value="Ricin_B-like_lectins"/>
</dbReference>
<feature type="domain" description="C-type lectin" evidence="19">
    <location>
        <begin position="2362"/>
        <end position="2479"/>
    </location>
</feature>
<dbReference type="SMART" id="SM00034">
    <property type="entry name" value="CLECT"/>
    <property type="match status" value="24"/>
</dbReference>
<dbReference type="PROSITE" id="PS00023">
    <property type="entry name" value="FN2_1"/>
    <property type="match status" value="4"/>
</dbReference>
<dbReference type="InterPro" id="IPR016186">
    <property type="entry name" value="C-type_lectin-like/link_sf"/>
</dbReference>
<feature type="transmembrane region" description="Helical" evidence="18">
    <location>
        <begin position="12"/>
        <end position="32"/>
    </location>
</feature>
<evidence type="ECO:0000256" key="10">
    <source>
        <dbReference type="ARBA" id="ARBA00022837"/>
    </source>
</evidence>
<comment type="subcellular location">
    <subcellularLocation>
        <location evidence="1">Cell membrane</location>
        <topology evidence="1">Single-pass type I membrane protein</topology>
    </subcellularLocation>
    <subcellularLocation>
        <location evidence="2">Endosome membrane</location>
        <topology evidence="2">Single-pass type I membrane protein</topology>
    </subcellularLocation>
</comment>
<dbReference type="PROSITE" id="PS50231">
    <property type="entry name" value="RICIN_B_LECTIN"/>
    <property type="match status" value="3"/>
</dbReference>
<evidence type="ECO:0000256" key="13">
    <source>
        <dbReference type="ARBA" id="ARBA00023157"/>
    </source>
</evidence>
<evidence type="ECO:0000259" key="19">
    <source>
        <dbReference type="PROSITE" id="PS50041"/>
    </source>
</evidence>
<evidence type="ECO:0000256" key="11">
    <source>
        <dbReference type="ARBA" id="ARBA00022989"/>
    </source>
</evidence>
<dbReference type="PANTHER" id="PTHR22803">
    <property type="entry name" value="MANNOSE, PHOSPHOLIPASE, LECTIN RECEPTOR RELATED"/>
    <property type="match status" value="1"/>
</dbReference>
<dbReference type="InterPro" id="IPR036943">
    <property type="entry name" value="FN_type2_sf"/>
</dbReference>
<feature type="transmembrane region" description="Helical" evidence="18">
    <location>
        <begin position="4245"/>
        <end position="4265"/>
    </location>
</feature>
<dbReference type="FunFam" id="3.10.100.10:FF:000025">
    <property type="entry name" value="Mannose receptor C-type 1"/>
    <property type="match status" value="1"/>
</dbReference>
<gene>
    <name evidence="21" type="ORF">E1301_Tti014115</name>
</gene>
<dbReference type="CDD" id="cd23407">
    <property type="entry name" value="beta-trefoil_Ricin_MRC1"/>
    <property type="match status" value="3"/>
</dbReference>
<feature type="disulfide bond" evidence="17">
    <location>
        <begin position="532"/>
        <end position="559"/>
    </location>
</feature>
<feature type="domain" description="C-type lectin" evidence="19">
    <location>
        <begin position="1345"/>
        <end position="1456"/>
    </location>
</feature>
<dbReference type="InterPro" id="IPR001304">
    <property type="entry name" value="C-type_lectin-like"/>
</dbReference>
<evidence type="ECO:0000256" key="8">
    <source>
        <dbReference type="ARBA" id="ARBA00022737"/>
    </source>
</evidence>
<feature type="disulfide bond" evidence="17">
    <location>
        <begin position="1788"/>
        <end position="1814"/>
    </location>
</feature>
<dbReference type="Pfam" id="PF00040">
    <property type="entry name" value="fn2"/>
    <property type="match status" value="4"/>
</dbReference>
<feature type="domain" description="C-type lectin" evidence="19">
    <location>
        <begin position="4371"/>
        <end position="4459"/>
    </location>
</feature>
<evidence type="ECO:0000256" key="15">
    <source>
        <dbReference type="ARBA" id="ARBA00023180"/>
    </source>
</evidence>
<keyword evidence="10" id="KW-0106">Calcium</keyword>
<dbReference type="FunFam" id="2.10.10.10:FF:000001">
    <property type="entry name" value="Fibronectin 1a isoform 1"/>
    <property type="match status" value="4"/>
</dbReference>
<keyword evidence="22" id="KW-1185">Reference proteome</keyword>
<evidence type="ECO:0000256" key="9">
    <source>
        <dbReference type="ARBA" id="ARBA00022753"/>
    </source>
</evidence>
<protein>
    <recommendedName>
        <fullName evidence="16">Macrophage mannose receptor 1</fullName>
    </recommendedName>
</protein>
<feature type="domain" description="C-type lectin" evidence="19">
    <location>
        <begin position="3122"/>
        <end position="3186"/>
    </location>
</feature>
<feature type="domain" description="C-type lectin" evidence="19">
    <location>
        <begin position="3959"/>
        <end position="4070"/>
    </location>
</feature>
<feature type="domain" description="C-type lectin" evidence="19">
    <location>
        <begin position="2721"/>
        <end position="2836"/>
    </location>
</feature>
<dbReference type="Proteomes" id="UP000324632">
    <property type="component" value="Chromosome 3"/>
</dbReference>
<keyword evidence="12 18" id="KW-0472">Membrane</keyword>
<evidence type="ECO:0000256" key="6">
    <source>
        <dbReference type="ARBA" id="ARBA00022729"/>
    </source>
</evidence>
<name>A0A5A9PNV1_9TELE</name>
<feature type="transmembrane region" description="Helical" evidence="18">
    <location>
        <begin position="94"/>
        <end position="113"/>
    </location>
</feature>
<dbReference type="InterPro" id="IPR013806">
    <property type="entry name" value="Kringle-like"/>
</dbReference>
<keyword evidence="3" id="KW-1003">Cell membrane</keyword>
<feature type="domain" description="Fibronectin type-II" evidence="20">
    <location>
        <begin position="1783"/>
        <end position="1831"/>
    </location>
</feature>
<reference evidence="21 22" key="1">
    <citation type="journal article" date="2019" name="Mol. Ecol. Resour.">
        <title>Chromosome-level genome assembly of Triplophysa tibetana, a fish adapted to the harsh high-altitude environment of the Tibetan Plateau.</title>
        <authorList>
            <person name="Yang X."/>
            <person name="Liu H."/>
            <person name="Ma Z."/>
            <person name="Zou Y."/>
            <person name="Zou M."/>
            <person name="Mao Y."/>
            <person name="Li X."/>
            <person name="Wang H."/>
            <person name="Chen T."/>
            <person name="Wang W."/>
            <person name="Yang R."/>
        </authorList>
    </citation>
    <scope>NUCLEOTIDE SEQUENCE [LARGE SCALE GENOMIC DNA]</scope>
    <source>
        <strain evidence="21">TTIB1903HZAU</strain>
        <tissue evidence="21">Muscle</tissue>
    </source>
</reference>
<dbReference type="GO" id="GO:0006897">
    <property type="term" value="P:endocytosis"/>
    <property type="evidence" value="ECO:0007669"/>
    <property type="project" value="UniProtKB-KW"/>
</dbReference>
<feature type="domain" description="C-type lectin" evidence="19">
    <location>
        <begin position="1485"/>
        <end position="1600"/>
    </location>
</feature>
<evidence type="ECO:0000256" key="18">
    <source>
        <dbReference type="SAM" id="Phobius"/>
    </source>
</evidence>
<keyword evidence="8" id="KW-0677">Repeat</keyword>
<feature type="domain" description="C-type lectin" evidence="19">
    <location>
        <begin position="572"/>
        <end position="673"/>
    </location>
</feature>
<evidence type="ECO:0000256" key="3">
    <source>
        <dbReference type="ARBA" id="ARBA00022475"/>
    </source>
</evidence>
<feature type="domain" description="C-type lectin" evidence="19">
    <location>
        <begin position="2221"/>
        <end position="2334"/>
    </location>
</feature>
<keyword evidence="4" id="KW-0254">Endocytosis</keyword>
<feature type="domain" description="C-type lectin" evidence="19">
    <location>
        <begin position="4466"/>
        <end position="4583"/>
    </location>
</feature>
<dbReference type="InterPro" id="IPR000562">
    <property type="entry name" value="FN_type2_dom"/>
</dbReference>
<dbReference type="InterPro" id="IPR018378">
    <property type="entry name" value="C-type_lectin_CS"/>
</dbReference>
<dbReference type="Gene3D" id="3.10.100.10">
    <property type="entry name" value="Mannose-Binding Protein A, subunit A"/>
    <property type="match status" value="24"/>
</dbReference>
<dbReference type="SMART" id="SM00059">
    <property type="entry name" value="FN2"/>
    <property type="match status" value="4"/>
</dbReference>
<evidence type="ECO:0000256" key="17">
    <source>
        <dbReference type="PROSITE-ProRule" id="PRU00479"/>
    </source>
</evidence>
<dbReference type="Gene3D" id="2.10.10.10">
    <property type="entry name" value="Fibronectin, type II, collagen-binding"/>
    <property type="match status" value="4"/>
</dbReference>
<feature type="domain" description="C-type lectin" evidence="19">
    <location>
        <begin position="3501"/>
        <end position="3614"/>
    </location>
</feature>
<keyword evidence="5 18" id="KW-0812">Transmembrane</keyword>
<feature type="domain" description="C-type lectin" evidence="19">
    <location>
        <begin position="1129"/>
        <end position="1244"/>
    </location>
</feature>
<feature type="domain" description="C-type lectin" evidence="19">
    <location>
        <begin position="1932"/>
        <end position="2049"/>
    </location>
</feature>
<dbReference type="PRINTS" id="PR00013">
    <property type="entry name" value="FNTYPEII"/>
</dbReference>
<dbReference type="Gene3D" id="2.80.10.50">
    <property type="match status" value="3"/>
</dbReference>
<dbReference type="GO" id="GO:0010008">
    <property type="term" value="C:endosome membrane"/>
    <property type="evidence" value="ECO:0007669"/>
    <property type="project" value="UniProtKB-SubCell"/>
</dbReference>
<dbReference type="InterPro" id="IPR050111">
    <property type="entry name" value="C-type_lectin/snaclec_domain"/>
</dbReference>
<feature type="domain" description="Fibronectin type-II" evidence="20">
    <location>
        <begin position="3063"/>
        <end position="3111"/>
    </location>
</feature>
<feature type="domain" description="Fibronectin type-II" evidence="20">
    <location>
        <begin position="513"/>
        <end position="561"/>
    </location>
</feature>
<feature type="domain" description="C-type lectin" evidence="19">
    <location>
        <begin position="3642"/>
        <end position="3759"/>
    </location>
</feature>
<evidence type="ECO:0000256" key="7">
    <source>
        <dbReference type="ARBA" id="ARBA00022734"/>
    </source>
</evidence>
<dbReference type="FunFam" id="3.10.100.10:FF:000030">
    <property type="entry name" value="Mannose receptor C-type 1"/>
    <property type="match status" value="1"/>
</dbReference>
<dbReference type="CDD" id="cd00037">
    <property type="entry name" value="CLECT"/>
    <property type="match status" value="22"/>
</dbReference>
<dbReference type="Pfam" id="PF00059">
    <property type="entry name" value="Lectin_C"/>
    <property type="match status" value="24"/>
</dbReference>
<sequence>MGSGSKIKFAVCELLQFAGFCVPLFIVMQRFAVIVSRAMGQSQASAGNATTAYWLIVASSLAYVTSMAMLIWLPMKYMVFMKKKALVAQEKWRPVALAYVLLSTLPCFAFLIASSEVQIRNDLRLDTFAELPVSLVLFSLICIDIVERIRHCRLTGQANEMARDLNIASPDVTYVGRDSSIVTPATGPSPAANIGADHVAQMTNGIVRGLSASGTTTGLSGNGAAPGHNANASVPLLPNNGTVSGLPAAGLHSNTTIPEFPGNGAFPRSIPGNHRQTYGNPEVYPQTPIPFANFQAAPPYSGPLRFLLATDVRADVFADSFLFWLDMVEMVRSPPVTTGCGSSRSSLSRLENGIDRFVRFCYAAAQSSQTDSTSFLIHNKDHNKCVNVVNANVVQAAACDVSSDAQRFRWVSSSRIISVSLKLCLGAQDIKNWAKIILLPCKEHSPLQTWECKNETLFGLKDQPLHLNYGNQEEKNMVLFSGSGGWSHWQLYGSQDDLCSHGYQEMYTLAGNSFGKPCQFPFRFNDKWFAKCIVEGRSDGRLWCSTETDYDTDKKWGFCPTKGVSGWDSDPVSGVLYQRNTQSVLTWHQARTSCQQQDADLLNHMGSVLWIGLNCLDFESGWQWSNGNPFRYLNWAPGHPSLEPGLNCAALNAARASKWESLSCSKKLGYICRKGNSTEITPSTGKDQPTFCPAAWVPYAGHCYYLQRSKKMWSDALAACHKEGSDLASIHNIEEHSFIISQSGYLSSDELWIGLNDQNIQNLFEWSDRKHVTFTRWIDGEPSHITNRMEDCVLMKGKEGKWADEACEAAHGYICKKKASIKPEGSTHTISPGCPAGWFRFGYYCYNVAMESKTFADAKLTCEQTAASLVDVASRYENAFLISLVGLRPEKYFWIGLSNTQQLELFQWTDGVKVKFTHFNVGMPDRHQGCVAMLTGPSAGLWDVLACNTKQKYLCKKMAEGITTTQQPPTTQPPSCPKDWIKKDPHNCVQLYKRQTDEKKTWFEARDFCRAVGGDLASLHSEEEIKVLPHSSTDPAWIGFTSLDSNAGFVWSDQTPSDFENWGFGEPNNHNDQEHCAESSFYFGRRWNDRDCESYSDWICQIPIGITPKSPPTRVIQEYNKTSDGWIVFNGSQYFINTDQLPMEEARAFCKKNHADLAVMTGETERKFLWKQISRGSESQYYIGMIVELDKSFSWVDGSPVVYTAWDHNEPNFANNDENCVTIYKSMGFWNDINCGMSLSSICKRSSDFVNTTMSPSTVAAGGCAPEWTRFRGKVGTWERLIERSYMLEEQNYDCVVMTRIPEQLTGVWKVEVCKEERGFICKRNTDSQLSAPVTTAVPQKFFSLGNDSYKVQQVKMSWDEARRECKADDADLASVLDSISQAYSSLRVDTIREPLWIGLNSNLTGGRYRWVDNWLLSYSKWAAGEPRNNLACVYIDTDGDWKTAACNNSYYSLCKRTNVIAPTDPPQLPGNCPESKKRKGWIPFKGNCYAFMTSIRENWAHATVECLRMGASLVNIEDPIESKFIHQNLEILQDEVSSIWIGMHRSHTGEWMWIDSTVVDYTNWKPRMLNNAGDCVEVQSNTGMWSNSKCHNRRAYVCKTAKVIPPTEKPSVSERHVDETSHGSAGIAVGVVLIIIAVADSGSFLIHNKDHNKCVNVVNANVVQAAACDVSSDAQRFRWVSSSRIISVSLKLCLGAQDIKNWAKILLLPCKEHSPLQTWECKNETLFGLKDQPLHLNYGNREEPNMMLFNGSGGWSRWQIYGSQDDLCSHGYHEIYTLGGNSFGKPCQFPFKFNDKWFAECIVEERSDGRLWCSTETDYDTDQRWGFCPNKGLTDHMGSVLWIGLNSLDFESGWQWSNGNPFRYLNWAPGHPSLEPGLNCAALNAARASKWESLSCSKKLGYICRKGNSTEITPSTGKDQPIFCPAAWVPYAGHCYYLQRSKKIWSDALAACHKEGSDLASIHNIEEHSFIISQSGYLSSDELWIGLNDQNIQNLFEWSDRKHVTFTRWIDGEPSHITNRMEDCVLMKGEGGKWADEACEAAHGYICKKKASIKPEGSTHMISPGCPAGWFRFGYYCYNVAMETKTFDDAKLTCEQSAASLVDVASRYENAFLISLVGLRPEKYFWIGLSNTQQLELFQWTDGVKVKFTHFNVGMPDRHQGCVAMLTGSSAGLWDVLACNTKQKYFCKKMAEGITTTPEPPTTQPPSCPEDWIKKDPHNCIQVYRPQKYEKKTWFEARDFCRALGGDLASFHSDKEMKTLPYFSRRPAWIGFTSLGINSGYKWSDQTPSDYENWAFGEPDNYNNKENCADYDFFTNRRWNDRDCQATIDWICQIPIGITPKSPPTSVIQEYNKTSDGWIVFNGSQYFINNDLLSMEEARAFCKKNHADLAVITGETERKFLWKEIDLSRESEVYYYIGMIVELDKSFSWMDGSPVVYTAWGHNQPDFANNDENCVTIYKETGLWNDINCGMSLPSVCKRSSDFVNTTMSPSTVAAGGCAPEWTRFQGKEERRTFFRHEMIRRIEIQKYDCVVMVRNPQKITGVWKVEVCANERRFICKRNTDSQLSAPVTSPVPQKFFSLGKDLYKVQQVKMSWDEARRECKADNADLASVLDSISQAYSSLRVDTIREPWWIGLNSKLTGGQYHWVDNWLLSYSKWAAGEPRNNLACVYIDTDGYWKTAACNNTYFSLCKRSKVIAPIDPPQLPGICPESDQHIGWISFRGHCYIFMTSQRENWDDAAMECMRIDASLVNIEDPIESKFICQNLKILQDEVSSIWIGMHRSHTGEWRWIDSTVVDYTNWKPRMPNQGGDCVEVQSNTGMWTNSNCYNRRAYICKTAKVIPPTEKPKVSAFVEHHVEETSHSSSGIAIGVVLILIAVTGVAGVLYYKRIHRPVNGQRTFDNRLFNNSDLSEPLATFNSEDSGSFLIHNKDHNKCVNVVNANVVQAAACDVSSDAQRFRWVSSSRIISVSLKLCLGVQDIKNWAKILLLPCKEHSPLQTWECKNETLFGLKDQPLHLNYGNKEEPNMMLFNGSGGWSRWQIYGSQDDLCSHGYHEMYTLGGNSFGKPCQFPFKFNDKWFAECIVEGRSYGRLWCSTETDYDTDQRWGFCPTKGLTDHMGSVLWIGLNSLDFESGWQWSNGNPFRYLNWAPGHPSLEPGLNCAALNAARASKWESLSCSKKLGYICRKGNSTEITPSTGKDQPIFCPAAWVPYAGHCYYLQRSKKIWSDALAACHKEGSDLASIHNIEEHSFIISQSGYLSSDELWIGLNDQNIQNLFEWSDRKHVTFTRWIVGEPSHITNRIEDCVLIKGEEGKWADEACEAAHGYICKKKASIKPEGSTHMISPGCPAGWFRFGYYCYNVAMETKTFDDAKLTCEQSAASLVNVASRYENAFLISLVGLRPEKYFWIGLSNTQKLELFQWTDGVKVKFTHFNVGMPDRHQGCVAMLTGSSAGLWDVLACNTKQKYFCKKMAEGITTTPEPPTTQPPSCPKDWIKKDPHNCIQVYRPQKYERKTWFEARDFCRALGGDLASFHSDKEMKTLPYFSGHPAWIGFTSLDSNSGYKWSDQTPSDYENWDSGEPNNHNNNEYCAEYGYYSNRKWNDRDCQASIDWICQIQISITPKSPPTSVIQEYNKTSDGWIVFNGSQYFINSDLLSMEEARVFCKKNHADLAVITGQIERKFLWKQIAVSRESEDYYYIGMFVELDKSFSWMDGSPVVYTAWGHNQPNFANNDENCVTIYKETGFWHDISCGMLLPSVCKRSSDFVNTTMSPSTVAAGGCAPEWMRFRGKCYNFSDNKMSWHKARDHCISHGGNLVSIQSHTEQSFLTTLMLSSADDVWTGLNDVNWEMKFVWTDGKSVRYTNWMKGQPVSRPESRVVFDEEASVHDEDMRRIFFPHPLIHQIESQKYDCVVMVRNPQKITGVWKVEVCANERRFICKRNTDSQLSAPVTTAVLQRFFSLGKDLYKVQQVKMSWDEARRECKADNADLASVLDSISQAYSSLRVDTIREPLWIGLNSNLTGGRYRWVDNWFLSYSRWAAGEPRNNLACVYIDTDGYWKTVACNNTYFSLCKRSKVIAPIDPPQLPGICPESDQHIGWISFRGHCYIFMTSQRENWDDAAMECMRIDASLVNIEDPIESKFICQNLKILQDEVSSIWIGMHRSHTGEWRWIDSTVVDYTNWKPRMPNNAGDCVEVQSNTGMWTNSNCNNRRAYICKTAKVIPPTEKPTVSAFVEHHVEETSHSSSGIAIGVVLILIAVAGVVGVLYYKRIHRPENRQRTFDNTLFNNSDLSEPLATFNSEAVQSNRFILWAGNSFGKPCQFPFKFNDKWFAECIVEGRSDGRLWCSTETDYDTDQKWGFCPNNGIVGWDSDSVSGVLYQRNTQSVLTWHQARTSCQQQDADLLSISELHEQSYIAGLTDHMGSVLWIGLNSLDFERGWQWSNGNPFRYLNWAPGKDQPIFCPAAWVPYAGHCYYLQRSKKIWSDALAACHKEGSDLASIHNIEEHSFIISQSGYLSSDELWIGLNDQNVQNLFEWSDRKHVTFTRWIVGEPSHITNRMEDCVLMKGKEGKWEDEACEAAHGYICKKKASIKPEGSTHMISPGCPAIAVSRESEDYYYIGMFVELDKSFRLSAVCSRDHSSAAEIL</sequence>
<feature type="domain" description="C-type lectin" evidence="19">
    <location>
        <begin position="3212"/>
        <end position="3329"/>
    </location>
</feature>
<feature type="domain" description="C-type lectin" evidence="19">
    <location>
        <begin position="1842"/>
        <end position="1906"/>
    </location>
</feature>
<dbReference type="SMART" id="SM00458">
    <property type="entry name" value="RICIN"/>
    <property type="match status" value="3"/>
</dbReference>
<evidence type="ECO:0000313" key="21">
    <source>
        <dbReference type="EMBL" id="KAA0723850.1"/>
    </source>
</evidence>
<dbReference type="PROSITE" id="PS00615">
    <property type="entry name" value="C_TYPE_LECTIN_1"/>
    <property type="match status" value="13"/>
</dbReference>
<evidence type="ECO:0000256" key="16">
    <source>
        <dbReference type="ARBA" id="ARBA00071860"/>
    </source>
</evidence>
<feature type="domain" description="C-type lectin" evidence="19">
    <location>
        <begin position="3354"/>
        <end position="3469"/>
    </location>
</feature>
<organism evidence="21 22">
    <name type="scientific">Triplophysa tibetana</name>
    <dbReference type="NCBI Taxonomy" id="1572043"/>
    <lineage>
        <taxon>Eukaryota</taxon>
        <taxon>Metazoa</taxon>
        <taxon>Chordata</taxon>
        <taxon>Craniata</taxon>
        <taxon>Vertebrata</taxon>
        <taxon>Euteleostomi</taxon>
        <taxon>Actinopterygii</taxon>
        <taxon>Neopterygii</taxon>
        <taxon>Teleostei</taxon>
        <taxon>Ostariophysi</taxon>
        <taxon>Cypriniformes</taxon>
        <taxon>Nemacheilidae</taxon>
        <taxon>Triplophysa</taxon>
    </lineage>
</organism>
<dbReference type="EMBL" id="SOYY01000003">
    <property type="protein sequence ID" value="KAA0723850.1"/>
    <property type="molecule type" value="Genomic_DNA"/>
</dbReference>
<feature type="domain" description="C-type lectin" evidence="19">
    <location>
        <begin position="699"/>
        <end position="816"/>
    </location>
</feature>
<dbReference type="PROSITE" id="PS51092">
    <property type="entry name" value="FN2_2"/>
    <property type="match status" value="4"/>
</dbReference>
<evidence type="ECO:0000256" key="5">
    <source>
        <dbReference type="ARBA" id="ARBA00022692"/>
    </source>
</evidence>
<feature type="disulfide bond" evidence="17">
    <location>
        <begin position="3068"/>
        <end position="3094"/>
    </location>
</feature>
<feature type="domain" description="C-type lectin" evidence="19">
    <location>
        <begin position="4099"/>
        <end position="4214"/>
    </location>
</feature>
<feature type="domain" description="C-type lectin" evidence="19">
    <location>
        <begin position="841"/>
        <end position="956"/>
    </location>
</feature>
<dbReference type="GO" id="GO:0005886">
    <property type="term" value="C:plasma membrane"/>
    <property type="evidence" value="ECO:0007669"/>
    <property type="project" value="UniProtKB-SubCell"/>
</dbReference>
<keyword evidence="14 21" id="KW-0675">Receptor</keyword>
<feature type="domain" description="C-type lectin" evidence="19">
    <location>
        <begin position="2581"/>
        <end position="2692"/>
    </location>
</feature>
<dbReference type="FunFam" id="3.10.100.10:FF:000014">
    <property type="entry name" value="Macrophage mannose receptor 1"/>
    <property type="match status" value="3"/>
</dbReference>
<dbReference type="Pfam" id="PF24562">
    <property type="entry name" value="CysR_MRC2_N"/>
    <property type="match status" value="3"/>
</dbReference>
<dbReference type="SUPFAM" id="SSF50370">
    <property type="entry name" value="Ricin B-like lectins"/>
    <property type="match status" value="3"/>
</dbReference>
<feature type="domain" description="C-type lectin" evidence="19">
    <location>
        <begin position="2074"/>
        <end position="2189"/>
    </location>
</feature>
<keyword evidence="15" id="KW-0325">Glycoprotein</keyword>
<dbReference type="FunFam" id="2.80.10.50:FF:000032">
    <property type="entry name" value="macrophage mannose receptor 1"/>
    <property type="match status" value="3"/>
</dbReference>
<dbReference type="SUPFAM" id="SSF56436">
    <property type="entry name" value="C-type lectin-like"/>
    <property type="match status" value="24"/>
</dbReference>
<feature type="disulfide bond" evidence="17">
    <location>
        <begin position="1802"/>
        <end position="1829"/>
    </location>
</feature>
<dbReference type="InterPro" id="IPR016187">
    <property type="entry name" value="CTDL_fold"/>
</dbReference>
<evidence type="ECO:0000256" key="4">
    <source>
        <dbReference type="ARBA" id="ARBA00022583"/>
    </source>
</evidence>
<feature type="domain" description="C-type lectin" evidence="19">
    <location>
        <begin position="3786"/>
        <end position="3937"/>
    </location>
</feature>
<evidence type="ECO:0000256" key="12">
    <source>
        <dbReference type="ARBA" id="ARBA00023136"/>
    </source>
</evidence>
<evidence type="ECO:0000256" key="1">
    <source>
        <dbReference type="ARBA" id="ARBA00004251"/>
    </source>
</evidence>
<proteinExistence type="predicted"/>
<feature type="disulfide bond" evidence="17">
    <location>
        <begin position="4317"/>
        <end position="4343"/>
    </location>
</feature>
<keyword evidence="13 17" id="KW-1015">Disulfide bond</keyword>
<dbReference type="FunFam" id="3.10.100.10:FF:000027">
    <property type="entry name" value="Mannose receptor, C type 1"/>
    <property type="match status" value="3"/>
</dbReference>
<dbReference type="PROSITE" id="PS50041">
    <property type="entry name" value="C_TYPE_LECTIN_2"/>
    <property type="match status" value="24"/>
</dbReference>
<keyword evidence="7" id="KW-0430">Lectin</keyword>
<evidence type="ECO:0000259" key="20">
    <source>
        <dbReference type="PROSITE" id="PS51092"/>
    </source>
</evidence>
<feature type="disulfide bond" evidence="17">
    <location>
        <begin position="3082"/>
        <end position="3109"/>
    </location>
</feature>
<dbReference type="SUPFAM" id="SSF57440">
    <property type="entry name" value="Kringle-like"/>
    <property type="match status" value="2"/>
</dbReference>
<keyword evidence="9" id="KW-0967">Endosome</keyword>
<keyword evidence="11 18" id="KW-1133">Transmembrane helix</keyword>
<evidence type="ECO:0000256" key="14">
    <source>
        <dbReference type="ARBA" id="ARBA00023170"/>
    </source>
</evidence>
<feature type="disulfide bond" evidence="17">
    <location>
        <begin position="4331"/>
        <end position="4358"/>
    </location>
</feature>
<feature type="domain" description="Fibronectin type-II" evidence="20">
    <location>
        <begin position="4312"/>
        <end position="4360"/>
    </location>
</feature>
<keyword evidence="6" id="KW-0732">Signal</keyword>